<feature type="coiled-coil region" evidence="1">
    <location>
        <begin position="192"/>
        <end position="463"/>
    </location>
</feature>
<dbReference type="AlphaFoldDB" id="A0A226ER08"/>
<evidence type="ECO:0000313" key="3">
    <source>
        <dbReference type="EMBL" id="OXA60065.1"/>
    </source>
</evidence>
<feature type="region of interest" description="Disordered" evidence="2">
    <location>
        <begin position="114"/>
        <end position="134"/>
    </location>
</feature>
<accession>A0A226ER08</accession>
<feature type="region of interest" description="Disordered" evidence="2">
    <location>
        <begin position="52"/>
        <end position="78"/>
    </location>
</feature>
<reference evidence="3 4" key="1">
    <citation type="submission" date="2015-12" db="EMBL/GenBank/DDBJ databases">
        <title>The genome of Folsomia candida.</title>
        <authorList>
            <person name="Faddeeva A."/>
            <person name="Derks M.F."/>
            <person name="Anvar Y."/>
            <person name="Smit S."/>
            <person name="Van Straalen N."/>
            <person name="Roelofs D."/>
        </authorList>
    </citation>
    <scope>NUCLEOTIDE SEQUENCE [LARGE SCALE GENOMIC DNA]</scope>
    <source>
        <strain evidence="3 4">VU population</strain>
        <tissue evidence="3">Whole body</tissue>
    </source>
</reference>
<gene>
    <name evidence="3" type="ORF">Fcan01_05084</name>
</gene>
<keyword evidence="1" id="KW-0175">Coiled coil</keyword>
<proteinExistence type="predicted"/>
<sequence>MFVITDLRMNQPTVGERFLRFATKTAVRILPKEAKILVRKYKKLRSGKNFRKIQETATTTQNMPPPKSSKKKVQSQGQEKVAAEVEIAAPTTPNIPAEVKEALVEEFRKMSLEGGESVGLPQESKKSDANTIPPAELISTDSKSETKNDKIRFQKYNIRLEDIIKFREKLNDIEIKQLSLPPAWSKTINEVDSRAKDEVQKARDEVVEAQINAGNLKDELDEAHALLRAANTKNEKYTREVEAQRQDYAQLQHQLSETEAKLKETYEKCDDLENQAQEKDKNLQDAKEKYVQERDAKTRVEHALKQLEADLAIQLQLKDGQLSQIIEEHTTQISTKNDEIANMIEEIRKIDANYKLALVKKANDLEAVYSRRYSEHQQQMDSVQNDVIDREKEIETLKVQLKESFERISNLEKENASLKAALDNTQKSENNLRDLITDIKRDLEKVRQSYQDANKELKDKEIKFIVEDLEPEFIKYDGLLILEEKRIQGIRQRRLVVDDNNN</sequence>
<keyword evidence="4" id="KW-1185">Reference proteome</keyword>
<protein>
    <submittedName>
        <fullName evidence="3">CAP-Gly domain-containing linker protein 1</fullName>
    </submittedName>
</protein>
<dbReference type="Proteomes" id="UP000198287">
    <property type="component" value="Unassembled WGS sequence"/>
</dbReference>
<organism evidence="3 4">
    <name type="scientific">Folsomia candida</name>
    <name type="common">Springtail</name>
    <dbReference type="NCBI Taxonomy" id="158441"/>
    <lineage>
        <taxon>Eukaryota</taxon>
        <taxon>Metazoa</taxon>
        <taxon>Ecdysozoa</taxon>
        <taxon>Arthropoda</taxon>
        <taxon>Hexapoda</taxon>
        <taxon>Collembola</taxon>
        <taxon>Entomobryomorpha</taxon>
        <taxon>Isotomoidea</taxon>
        <taxon>Isotomidae</taxon>
        <taxon>Proisotominae</taxon>
        <taxon>Folsomia</taxon>
    </lineage>
</organism>
<dbReference type="EMBL" id="LNIX01000002">
    <property type="protein sequence ID" value="OXA60065.1"/>
    <property type="molecule type" value="Genomic_DNA"/>
</dbReference>
<name>A0A226ER08_FOLCA</name>
<evidence type="ECO:0000313" key="4">
    <source>
        <dbReference type="Proteomes" id="UP000198287"/>
    </source>
</evidence>
<comment type="caution">
    <text evidence="3">The sequence shown here is derived from an EMBL/GenBank/DDBJ whole genome shotgun (WGS) entry which is preliminary data.</text>
</comment>
<evidence type="ECO:0000256" key="2">
    <source>
        <dbReference type="SAM" id="MobiDB-lite"/>
    </source>
</evidence>
<evidence type="ECO:0000256" key="1">
    <source>
        <dbReference type="SAM" id="Coils"/>
    </source>
</evidence>